<dbReference type="EMBL" id="BMXI01000002">
    <property type="protein sequence ID" value="GHC43244.1"/>
    <property type="molecule type" value="Genomic_DNA"/>
</dbReference>
<dbReference type="RefSeq" id="WP_189567123.1">
    <property type="nucleotide sequence ID" value="NZ_BMXI01000002.1"/>
</dbReference>
<sequence>MNLFRKKKKVVEEATFKSRVNEFWVWWAENADWIRESVDQDGGAAIQPTITEQVNRLGSGFAWVLGPHPEGKEQGHSFTLSPDGMLNYLFLTSYWLEHAPNIKGWHFYSSRQPSLELDGCSIRVGDFQLAAKELWLTPSIDEEREEIHITAWSPIFAEIEESQAYYVLFLLLDEALGENGVSQWLGAIEIKDDRLADSFPLSELPEQVELIKKKHQWKKYPLEDSYTGYQFKNPQENAPRKDMVTLTTQNPSVTLDYYEADGALDNPIPNTGASYQFIQIPITQFPDGEQVDTRAAIEDALQESLDKQHAGRILGGGLGRQYAYIDLLLFDGQNSLDLVNESLDRQEVRKYTILPF</sequence>
<keyword evidence="2" id="KW-1185">Reference proteome</keyword>
<dbReference type="Proteomes" id="UP000644507">
    <property type="component" value="Unassembled WGS sequence"/>
</dbReference>
<proteinExistence type="predicted"/>
<evidence type="ECO:0000313" key="1">
    <source>
        <dbReference type="EMBL" id="GHC43244.1"/>
    </source>
</evidence>
<protein>
    <submittedName>
        <fullName evidence="1">Uncharacterized protein</fullName>
    </submittedName>
</protein>
<reference evidence="1" key="1">
    <citation type="journal article" date="2014" name="Int. J. Syst. Evol. Microbiol.">
        <title>Complete genome sequence of Corynebacterium casei LMG S-19264T (=DSM 44701T), isolated from a smear-ripened cheese.</title>
        <authorList>
            <consortium name="US DOE Joint Genome Institute (JGI-PGF)"/>
            <person name="Walter F."/>
            <person name="Albersmeier A."/>
            <person name="Kalinowski J."/>
            <person name="Ruckert C."/>
        </authorList>
    </citation>
    <scope>NUCLEOTIDE SEQUENCE</scope>
    <source>
        <strain evidence="1">KCTC 12988</strain>
    </source>
</reference>
<comment type="caution">
    <text evidence="1">The sequence shown here is derived from an EMBL/GenBank/DDBJ whole genome shotgun (WGS) entry which is preliminary data.</text>
</comment>
<accession>A0A918TF00</accession>
<reference evidence="1" key="2">
    <citation type="submission" date="2020-09" db="EMBL/GenBank/DDBJ databases">
        <authorList>
            <person name="Sun Q."/>
            <person name="Kim S."/>
        </authorList>
    </citation>
    <scope>NUCLEOTIDE SEQUENCE</scope>
    <source>
        <strain evidence="1">KCTC 12988</strain>
    </source>
</reference>
<organism evidence="1 2">
    <name type="scientific">Roseibacillus persicicus</name>
    <dbReference type="NCBI Taxonomy" id="454148"/>
    <lineage>
        <taxon>Bacteria</taxon>
        <taxon>Pseudomonadati</taxon>
        <taxon>Verrucomicrobiota</taxon>
        <taxon>Verrucomicrobiia</taxon>
        <taxon>Verrucomicrobiales</taxon>
        <taxon>Verrucomicrobiaceae</taxon>
        <taxon>Roseibacillus</taxon>
    </lineage>
</organism>
<evidence type="ECO:0000313" key="2">
    <source>
        <dbReference type="Proteomes" id="UP000644507"/>
    </source>
</evidence>
<gene>
    <name evidence="1" type="ORF">GCM10007100_05420</name>
</gene>
<dbReference type="AlphaFoldDB" id="A0A918TF00"/>
<name>A0A918TF00_9BACT</name>